<dbReference type="AlphaFoldDB" id="A0A7R9MKH8"/>
<evidence type="ECO:0000256" key="1">
    <source>
        <dbReference type="SAM" id="SignalP"/>
    </source>
</evidence>
<dbReference type="EMBL" id="CAJPVJ010025551">
    <property type="protein sequence ID" value="CAG2179055.1"/>
    <property type="molecule type" value="Genomic_DNA"/>
</dbReference>
<organism evidence="2">
    <name type="scientific">Oppiella nova</name>
    <dbReference type="NCBI Taxonomy" id="334625"/>
    <lineage>
        <taxon>Eukaryota</taxon>
        <taxon>Metazoa</taxon>
        <taxon>Ecdysozoa</taxon>
        <taxon>Arthropoda</taxon>
        <taxon>Chelicerata</taxon>
        <taxon>Arachnida</taxon>
        <taxon>Acari</taxon>
        <taxon>Acariformes</taxon>
        <taxon>Sarcoptiformes</taxon>
        <taxon>Oribatida</taxon>
        <taxon>Brachypylina</taxon>
        <taxon>Oppioidea</taxon>
        <taxon>Oppiidae</taxon>
        <taxon>Oppiella</taxon>
    </lineage>
</organism>
<protein>
    <submittedName>
        <fullName evidence="2">Uncharacterized protein</fullName>
    </submittedName>
</protein>
<keyword evidence="1" id="KW-0732">Signal</keyword>
<proteinExistence type="predicted"/>
<reference evidence="2" key="1">
    <citation type="submission" date="2020-11" db="EMBL/GenBank/DDBJ databases">
        <authorList>
            <person name="Tran Van P."/>
        </authorList>
    </citation>
    <scope>NUCLEOTIDE SEQUENCE</scope>
</reference>
<feature type="chain" id="PRO_5036211553" evidence="1">
    <location>
        <begin position="20"/>
        <end position="126"/>
    </location>
</feature>
<dbReference type="OrthoDB" id="6503694at2759"/>
<evidence type="ECO:0000313" key="3">
    <source>
        <dbReference type="Proteomes" id="UP000728032"/>
    </source>
</evidence>
<name>A0A7R9MKH8_9ACAR</name>
<sequence>MLKFSVIILLAMSVTYSAAQDIFTDEMRKNTRMILCGTCKDDPVKQDLINFGKCVQEMYPKEFANIMTIRERLANDGDECLKQMVEELRNYARSDPAGIVKVTDCFRANVITDHLAKCYKSGMYKK</sequence>
<evidence type="ECO:0000313" key="2">
    <source>
        <dbReference type="EMBL" id="CAD7661919.1"/>
    </source>
</evidence>
<feature type="signal peptide" evidence="1">
    <location>
        <begin position="1"/>
        <end position="19"/>
    </location>
</feature>
<accession>A0A7R9MKH8</accession>
<dbReference type="EMBL" id="OC940376">
    <property type="protein sequence ID" value="CAD7661919.1"/>
    <property type="molecule type" value="Genomic_DNA"/>
</dbReference>
<dbReference type="Proteomes" id="UP000728032">
    <property type="component" value="Unassembled WGS sequence"/>
</dbReference>
<gene>
    <name evidence="2" type="ORF">ONB1V03_LOCUS18479</name>
</gene>
<keyword evidence="3" id="KW-1185">Reference proteome</keyword>